<evidence type="ECO:0000313" key="4">
    <source>
        <dbReference type="EMBL" id="KOO52738.1"/>
    </source>
</evidence>
<dbReference type="InterPro" id="IPR001950">
    <property type="entry name" value="SUI1"/>
</dbReference>
<proteinExistence type="inferred from homology"/>
<dbReference type="Proteomes" id="UP000037460">
    <property type="component" value="Unassembled WGS sequence"/>
</dbReference>
<reference evidence="5" key="1">
    <citation type="journal article" date="2015" name="PLoS Genet.">
        <title>Genome Sequence and Transcriptome Analyses of Chrysochromulina tobin: Metabolic Tools for Enhanced Algal Fitness in the Prominent Order Prymnesiales (Haptophyceae).</title>
        <authorList>
            <person name="Hovde B.T."/>
            <person name="Deodato C.R."/>
            <person name="Hunsperger H.M."/>
            <person name="Ryken S.A."/>
            <person name="Yost W."/>
            <person name="Jha R.K."/>
            <person name="Patterson J."/>
            <person name="Monnat R.J. Jr."/>
            <person name="Barlow S.B."/>
            <person name="Starkenburg S.R."/>
            <person name="Cattolico R.A."/>
        </authorList>
    </citation>
    <scope>NUCLEOTIDE SEQUENCE</scope>
    <source>
        <strain evidence="5">CCMP291</strain>
    </source>
</reference>
<sequence>MDIANLGGGLDPFADLDAEAEATAEKKKKKKAVAPEDELIGSGDLIHIRVQQRNGRKCITTVQGLSAELDLKKIMKALKKDQCCNGTVVEDDDMGSVLQLQGDQRDAVEKFLVANEIATKDKIKKHGTG</sequence>
<gene>
    <name evidence="4" type="ORF">Ctob_011951</name>
</gene>
<protein>
    <submittedName>
        <fullName evidence="4">Translation factor</fullName>
    </submittedName>
</protein>
<comment type="caution">
    <text evidence="4">The sequence shown here is derived from an EMBL/GenBank/DDBJ whole genome shotgun (WGS) entry which is preliminary data.</text>
</comment>
<dbReference type="CDD" id="cd11566">
    <property type="entry name" value="eIF1_SUI1"/>
    <property type="match status" value="1"/>
</dbReference>
<dbReference type="InterPro" id="IPR005874">
    <property type="entry name" value="SUI1_euk"/>
</dbReference>
<evidence type="ECO:0000256" key="1">
    <source>
        <dbReference type="ARBA" id="ARBA00005422"/>
    </source>
</evidence>
<accession>A0A0M0LPS5</accession>
<dbReference type="Pfam" id="PF01253">
    <property type="entry name" value="SUI1"/>
    <property type="match status" value="1"/>
</dbReference>
<dbReference type="PROSITE" id="PS50296">
    <property type="entry name" value="SUI1"/>
    <property type="match status" value="1"/>
</dbReference>
<comment type="similarity">
    <text evidence="1">Belongs to the SUI1 family.</text>
</comment>
<name>A0A0M0LPS5_9EUKA</name>
<feature type="domain" description="SUI1" evidence="3">
    <location>
        <begin position="46"/>
        <end position="116"/>
    </location>
</feature>
<organism evidence="4 5">
    <name type="scientific">Chrysochromulina tobinii</name>
    <dbReference type="NCBI Taxonomy" id="1460289"/>
    <lineage>
        <taxon>Eukaryota</taxon>
        <taxon>Haptista</taxon>
        <taxon>Haptophyta</taxon>
        <taxon>Prymnesiophyceae</taxon>
        <taxon>Prymnesiales</taxon>
        <taxon>Chrysochromulinaceae</taxon>
        <taxon>Chrysochromulina</taxon>
    </lineage>
</organism>
<dbReference type="SUPFAM" id="SSF55159">
    <property type="entry name" value="eIF1-like"/>
    <property type="match status" value="1"/>
</dbReference>
<evidence type="ECO:0000313" key="5">
    <source>
        <dbReference type="Proteomes" id="UP000037460"/>
    </source>
</evidence>
<dbReference type="GO" id="GO:0003743">
    <property type="term" value="F:translation initiation factor activity"/>
    <property type="evidence" value="ECO:0007669"/>
    <property type="project" value="InterPro"/>
</dbReference>
<dbReference type="PANTHER" id="PTHR10388">
    <property type="entry name" value="EUKARYOTIC TRANSLATION INITIATION FACTOR SUI1"/>
    <property type="match status" value="1"/>
</dbReference>
<evidence type="ECO:0000259" key="3">
    <source>
        <dbReference type="PROSITE" id="PS50296"/>
    </source>
</evidence>
<dbReference type="InterPro" id="IPR036877">
    <property type="entry name" value="SUI1_dom_sf"/>
</dbReference>
<evidence type="ECO:0000256" key="2">
    <source>
        <dbReference type="ARBA" id="ARBA00022917"/>
    </source>
</evidence>
<dbReference type="Gene3D" id="3.30.780.10">
    <property type="entry name" value="SUI1-like domain"/>
    <property type="match status" value="1"/>
</dbReference>
<dbReference type="AlphaFoldDB" id="A0A0M0LPS5"/>
<dbReference type="OrthoDB" id="10248435at2759"/>
<keyword evidence="5" id="KW-1185">Reference proteome</keyword>
<dbReference type="EMBL" id="JWZX01000523">
    <property type="protein sequence ID" value="KOO52738.1"/>
    <property type="molecule type" value="Genomic_DNA"/>
</dbReference>
<keyword evidence="2" id="KW-0648">Protein biosynthesis</keyword>